<proteinExistence type="predicted"/>
<dbReference type="Pfam" id="PF19644">
    <property type="entry name" value="DUF6147"/>
    <property type="match status" value="1"/>
</dbReference>
<protein>
    <submittedName>
        <fullName evidence="1">Uncharacterized protein</fullName>
    </submittedName>
</protein>
<dbReference type="EMBL" id="JAGYPG010000006">
    <property type="protein sequence ID" value="MBS4197948.1"/>
    <property type="molecule type" value="Genomic_DNA"/>
</dbReference>
<accession>A0A942TI08</accession>
<organism evidence="1 2">
    <name type="scientific">Lederbergia citri</name>
    <dbReference type="NCBI Taxonomy" id="2833580"/>
    <lineage>
        <taxon>Bacteria</taxon>
        <taxon>Bacillati</taxon>
        <taxon>Bacillota</taxon>
        <taxon>Bacilli</taxon>
        <taxon>Bacillales</taxon>
        <taxon>Bacillaceae</taxon>
        <taxon>Lederbergia</taxon>
    </lineage>
</organism>
<reference evidence="1 2" key="1">
    <citation type="submission" date="2021-05" db="EMBL/GenBank/DDBJ databases">
        <title>Novel Bacillus species.</title>
        <authorList>
            <person name="Liu G."/>
        </authorList>
    </citation>
    <scope>NUCLEOTIDE SEQUENCE [LARGE SCALE GENOMIC DNA]</scope>
    <source>
        <strain evidence="2">FJAT-49780</strain>
    </source>
</reference>
<dbReference type="RefSeq" id="WP_213127179.1">
    <property type="nucleotide sequence ID" value="NZ_JAGYPG010000006.1"/>
</dbReference>
<comment type="caution">
    <text evidence="1">The sequence shown here is derived from an EMBL/GenBank/DDBJ whole genome shotgun (WGS) entry which is preliminary data.</text>
</comment>
<keyword evidence="2" id="KW-1185">Reference proteome</keyword>
<evidence type="ECO:0000313" key="1">
    <source>
        <dbReference type="EMBL" id="MBS4197948.1"/>
    </source>
</evidence>
<dbReference type="InterPro" id="IPR046145">
    <property type="entry name" value="DUF6147"/>
</dbReference>
<dbReference type="AlphaFoldDB" id="A0A942TI08"/>
<evidence type="ECO:0000313" key="2">
    <source>
        <dbReference type="Proteomes" id="UP000681414"/>
    </source>
</evidence>
<sequence length="156" mass="16996">MILLKRSGLLLMAIMLFTIVLAVEKSSADELPISVGTGSTLDHNSIQASKYFMSGSTLIQALSSTQVRVSGNTKAYSPVDNIKVDLTLQKWESSSGKWVDVLSIGSATNYSSSIVSLSKEAKVLKNAYYRVWGLHRVMHGGVIEQNTSISTYVYVD</sequence>
<dbReference type="Proteomes" id="UP000681414">
    <property type="component" value="Unassembled WGS sequence"/>
</dbReference>
<gene>
    <name evidence="1" type="ORF">KHA97_23195</name>
</gene>
<name>A0A942TI08_9BACI</name>